<dbReference type="Gene3D" id="3.30.200.20">
    <property type="entry name" value="Phosphorylase Kinase, domain 1"/>
    <property type="match status" value="1"/>
</dbReference>
<reference evidence="4 5" key="1">
    <citation type="submission" date="2023-12" db="EMBL/GenBank/DDBJ databases">
        <title>A high-quality genome assembly for Dillenia turbinata (Dilleniales).</title>
        <authorList>
            <person name="Chanderbali A."/>
        </authorList>
    </citation>
    <scope>NUCLEOTIDE SEQUENCE [LARGE SCALE GENOMIC DNA]</scope>
    <source>
        <strain evidence="4">LSX21</strain>
        <tissue evidence="4">Leaf</tissue>
    </source>
</reference>
<proteinExistence type="predicted"/>
<sequence>MVISVTRSPPSSSKLKPKLKPRIDKSKWIAMVRNRRKIMILGKKTPSQNMKLGKKSPTQNFLPSKRINSSSDSSESINPVNPIFSDSPQIRSGPRWIRGQFLGQGTYGIVFAAEMINPSDEFPSQIAVKSAKVSDSSTLPYERQLLKKFNDCKQIINCFGDFITEEDGIQTYNLLLELFVGDLANYIEGSDSGLLETQIRVFSRDILMGLDYIHSQGYVHGEVKAVNILLAPKPFSFLDSSNSFFNCKISDFGLAQRCEDGIIDKVTGTRGYLGPERDKDHGRGFPSDIRAFGCVVLEMMTGVRVWCMDLSLQLPDWVSNEGRDFLARCLHEDPSCRWPSSKLLHHPFISVG</sequence>
<dbReference type="Gene3D" id="1.10.510.10">
    <property type="entry name" value="Transferase(Phosphotransferase) domain 1"/>
    <property type="match status" value="1"/>
</dbReference>
<evidence type="ECO:0000313" key="4">
    <source>
        <dbReference type="EMBL" id="KAK6944324.1"/>
    </source>
</evidence>
<dbReference type="InterPro" id="IPR017441">
    <property type="entry name" value="Protein_kinase_ATP_BS"/>
</dbReference>
<evidence type="ECO:0000313" key="5">
    <source>
        <dbReference type="Proteomes" id="UP001370490"/>
    </source>
</evidence>
<feature type="compositionally biased region" description="Polar residues" evidence="2">
    <location>
        <begin position="47"/>
        <end position="68"/>
    </location>
</feature>
<dbReference type="InterPro" id="IPR000719">
    <property type="entry name" value="Prot_kinase_dom"/>
</dbReference>
<dbReference type="GO" id="GO:0005524">
    <property type="term" value="F:ATP binding"/>
    <property type="evidence" value="ECO:0007669"/>
    <property type="project" value="UniProtKB-UniRule"/>
</dbReference>
<dbReference type="EMBL" id="JBAMMX010000003">
    <property type="protein sequence ID" value="KAK6944324.1"/>
    <property type="molecule type" value="Genomic_DNA"/>
</dbReference>
<dbReference type="SUPFAM" id="SSF56112">
    <property type="entry name" value="Protein kinase-like (PK-like)"/>
    <property type="match status" value="1"/>
</dbReference>
<name>A0AAN8ZK22_9MAGN</name>
<dbReference type="PANTHER" id="PTHR48011">
    <property type="entry name" value="CCR4-NOT TRANSCRIPTIONAL COMPLEX SUBUNIT CAF120-RELATED"/>
    <property type="match status" value="1"/>
</dbReference>
<keyword evidence="1" id="KW-0547">Nucleotide-binding</keyword>
<keyword evidence="1" id="KW-0067">ATP-binding</keyword>
<dbReference type="InterPro" id="IPR052751">
    <property type="entry name" value="Plant_MAPKKK"/>
</dbReference>
<dbReference type="PANTHER" id="PTHR48011:SF56">
    <property type="entry name" value="PROTEIN KINASE DOMAIN-CONTAINING PROTEIN"/>
    <property type="match status" value="1"/>
</dbReference>
<feature type="binding site" evidence="1">
    <location>
        <position position="129"/>
    </location>
    <ligand>
        <name>ATP</name>
        <dbReference type="ChEBI" id="CHEBI:30616"/>
    </ligand>
</feature>
<evidence type="ECO:0000256" key="2">
    <source>
        <dbReference type="SAM" id="MobiDB-lite"/>
    </source>
</evidence>
<dbReference type="PROSITE" id="PS50011">
    <property type="entry name" value="PROTEIN_KINASE_DOM"/>
    <property type="match status" value="1"/>
</dbReference>
<protein>
    <submittedName>
        <fullName evidence="4">Protein kinase domain</fullName>
    </submittedName>
</protein>
<evidence type="ECO:0000256" key="1">
    <source>
        <dbReference type="PROSITE-ProRule" id="PRU10141"/>
    </source>
</evidence>
<dbReference type="InterPro" id="IPR011009">
    <property type="entry name" value="Kinase-like_dom_sf"/>
</dbReference>
<dbReference type="GO" id="GO:0004672">
    <property type="term" value="F:protein kinase activity"/>
    <property type="evidence" value="ECO:0007669"/>
    <property type="project" value="InterPro"/>
</dbReference>
<dbReference type="Pfam" id="PF00069">
    <property type="entry name" value="Pkinase"/>
    <property type="match status" value="1"/>
</dbReference>
<dbReference type="GO" id="GO:0007165">
    <property type="term" value="P:signal transduction"/>
    <property type="evidence" value="ECO:0007669"/>
    <property type="project" value="TreeGrafter"/>
</dbReference>
<accession>A0AAN8ZK22</accession>
<dbReference type="PROSITE" id="PS00107">
    <property type="entry name" value="PROTEIN_KINASE_ATP"/>
    <property type="match status" value="1"/>
</dbReference>
<dbReference type="AlphaFoldDB" id="A0AAN8ZK22"/>
<feature type="domain" description="Protein kinase" evidence="3">
    <location>
        <begin position="96"/>
        <end position="349"/>
    </location>
</feature>
<feature type="region of interest" description="Disordered" evidence="2">
    <location>
        <begin position="47"/>
        <end position="84"/>
    </location>
</feature>
<keyword evidence="5" id="KW-1185">Reference proteome</keyword>
<gene>
    <name evidence="4" type="ORF">RJ641_025426</name>
</gene>
<comment type="caution">
    <text evidence="4">The sequence shown here is derived from an EMBL/GenBank/DDBJ whole genome shotgun (WGS) entry which is preliminary data.</text>
</comment>
<keyword evidence="4" id="KW-0808">Transferase</keyword>
<evidence type="ECO:0000259" key="3">
    <source>
        <dbReference type="PROSITE" id="PS50011"/>
    </source>
</evidence>
<keyword evidence="4" id="KW-0418">Kinase</keyword>
<organism evidence="4 5">
    <name type="scientific">Dillenia turbinata</name>
    <dbReference type="NCBI Taxonomy" id="194707"/>
    <lineage>
        <taxon>Eukaryota</taxon>
        <taxon>Viridiplantae</taxon>
        <taxon>Streptophyta</taxon>
        <taxon>Embryophyta</taxon>
        <taxon>Tracheophyta</taxon>
        <taxon>Spermatophyta</taxon>
        <taxon>Magnoliopsida</taxon>
        <taxon>eudicotyledons</taxon>
        <taxon>Gunneridae</taxon>
        <taxon>Pentapetalae</taxon>
        <taxon>Dilleniales</taxon>
        <taxon>Dilleniaceae</taxon>
        <taxon>Dillenia</taxon>
    </lineage>
</organism>
<dbReference type="Proteomes" id="UP001370490">
    <property type="component" value="Unassembled WGS sequence"/>
</dbReference>